<evidence type="ECO:0000313" key="3">
    <source>
        <dbReference type="EMBL" id="CAI2164880.1"/>
    </source>
</evidence>
<gene>
    <name evidence="3" type="ORF">FWILDA_LOCUS1789</name>
</gene>
<name>A0A9W4WIT9_9GLOM</name>
<sequence>MVLKKNLEKSLNDLEMRIKELEQSNEALRSQFKNLEEKVREETKANQVIINNYEEKFREREETGHNSKSLRLHDHILQGPLTTNPI</sequence>
<dbReference type="AlphaFoldDB" id="A0A9W4WIT9"/>
<keyword evidence="1" id="KW-0175">Coiled coil</keyword>
<evidence type="ECO:0000313" key="4">
    <source>
        <dbReference type="Proteomes" id="UP001153678"/>
    </source>
</evidence>
<organism evidence="3 4">
    <name type="scientific">Funneliformis geosporum</name>
    <dbReference type="NCBI Taxonomy" id="1117311"/>
    <lineage>
        <taxon>Eukaryota</taxon>
        <taxon>Fungi</taxon>
        <taxon>Fungi incertae sedis</taxon>
        <taxon>Mucoromycota</taxon>
        <taxon>Glomeromycotina</taxon>
        <taxon>Glomeromycetes</taxon>
        <taxon>Glomerales</taxon>
        <taxon>Glomeraceae</taxon>
        <taxon>Funneliformis</taxon>
    </lineage>
</organism>
<dbReference type="Proteomes" id="UP001153678">
    <property type="component" value="Unassembled WGS sequence"/>
</dbReference>
<proteinExistence type="predicted"/>
<reference evidence="3" key="1">
    <citation type="submission" date="2022-08" db="EMBL/GenBank/DDBJ databases">
        <authorList>
            <person name="Kallberg Y."/>
            <person name="Tangrot J."/>
            <person name="Rosling A."/>
        </authorList>
    </citation>
    <scope>NUCLEOTIDE SEQUENCE</scope>
    <source>
        <strain evidence="3">Wild A</strain>
    </source>
</reference>
<dbReference type="EMBL" id="CAMKVN010000183">
    <property type="protein sequence ID" value="CAI2164880.1"/>
    <property type="molecule type" value="Genomic_DNA"/>
</dbReference>
<evidence type="ECO:0000256" key="2">
    <source>
        <dbReference type="SAM" id="MobiDB-lite"/>
    </source>
</evidence>
<feature type="coiled-coil region" evidence="1">
    <location>
        <begin position="4"/>
        <end position="52"/>
    </location>
</feature>
<keyword evidence="4" id="KW-1185">Reference proteome</keyword>
<feature type="region of interest" description="Disordered" evidence="2">
    <location>
        <begin position="60"/>
        <end position="86"/>
    </location>
</feature>
<comment type="caution">
    <text evidence="3">The sequence shown here is derived from an EMBL/GenBank/DDBJ whole genome shotgun (WGS) entry which is preliminary data.</text>
</comment>
<evidence type="ECO:0000256" key="1">
    <source>
        <dbReference type="SAM" id="Coils"/>
    </source>
</evidence>
<feature type="compositionally biased region" description="Basic and acidic residues" evidence="2">
    <location>
        <begin position="60"/>
        <end position="76"/>
    </location>
</feature>
<accession>A0A9W4WIT9</accession>
<protein>
    <submittedName>
        <fullName evidence="3">340_t:CDS:1</fullName>
    </submittedName>
</protein>